<evidence type="ECO:0000256" key="6">
    <source>
        <dbReference type="ARBA" id="ARBA00022692"/>
    </source>
</evidence>
<comment type="subcellular location">
    <subcellularLocation>
        <location evidence="1">Cell membrane</location>
        <topology evidence="1">Multi-pass membrane protein</topology>
    </subcellularLocation>
</comment>
<evidence type="ECO:0000256" key="11">
    <source>
        <dbReference type="ARBA" id="ARBA00023098"/>
    </source>
</evidence>
<feature type="binding site" evidence="18">
    <location>
        <position position="60"/>
    </location>
    <ligand>
        <name>a divalent metal cation</name>
        <dbReference type="ChEBI" id="CHEBI:60240"/>
    </ligand>
</feature>
<dbReference type="Gene3D" id="1.10.287.3610">
    <property type="match status" value="1"/>
</dbReference>
<proteinExistence type="inferred from homology"/>
<evidence type="ECO:0000256" key="1">
    <source>
        <dbReference type="ARBA" id="ARBA00004651"/>
    </source>
</evidence>
<keyword evidence="7 17" id="KW-0547">Nucleotide-binding</keyword>
<gene>
    <name evidence="20" type="ORF">C7I55_25635</name>
</gene>
<dbReference type="PANTHER" id="PTHR34299">
    <property type="entry name" value="DIACYLGLYCEROL KINASE"/>
    <property type="match status" value="1"/>
</dbReference>
<comment type="cofactor">
    <cofactor evidence="18">
        <name>Mg(2+)</name>
        <dbReference type="ChEBI" id="CHEBI:18420"/>
    </cofactor>
    <text evidence="18">Mn(2+), Zn(2+), Cd(2+) and Co(2+) support activity to lesser extents.</text>
</comment>
<dbReference type="InterPro" id="IPR000829">
    <property type="entry name" value="DAGK"/>
</dbReference>
<evidence type="ECO:0000256" key="10">
    <source>
        <dbReference type="ARBA" id="ARBA00022989"/>
    </source>
</evidence>
<evidence type="ECO:0000256" key="4">
    <source>
        <dbReference type="ARBA" id="ARBA00022516"/>
    </source>
</evidence>
<keyword evidence="6 19" id="KW-0812">Transmembrane</keyword>
<dbReference type="GO" id="GO:0046872">
    <property type="term" value="F:metal ion binding"/>
    <property type="evidence" value="ECO:0007669"/>
    <property type="project" value="UniProtKB-KW"/>
</dbReference>
<evidence type="ECO:0000256" key="18">
    <source>
        <dbReference type="PIRSR" id="PIRSR600829-4"/>
    </source>
</evidence>
<keyword evidence="13" id="KW-0594">Phospholipid biosynthesis</keyword>
<evidence type="ECO:0000256" key="15">
    <source>
        <dbReference type="PIRSR" id="PIRSR600829-1"/>
    </source>
</evidence>
<keyword evidence="12 19" id="KW-0472">Membrane</keyword>
<keyword evidence="21" id="KW-1185">Reference proteome</keyword>
<evidence type="ECO:0000256" key="8">
    <source>
        <dbReference type="ARBA" id="ARBA00022777"/>
    </source>
</evidence>
<dbReference type="RefSeq" id="WP_106515905.1">
    <property type="nucleotide sequence ID" value="NZ_PXYI01000013.1"/>
</dbReference>
<keyword evidence="3" id="KW-1003">Cell membrane</keyword>
<keyword evidence="18" id="KW-0479">Metal-binding</keyword>
<evidence type="ECO:0000313" key="21">
    <source>
        <dbReference type="Proteomes" id="UP000241167"/>
    </source>
</evidence>
<reference evidence="20 21" key="1">
    <citation type="submission" date="2018-03" db="EMBL/GenBank/DDBJ databases">
        <title>The draft genome of Sphingosinicella sp. GL-C-18.</title>
        <authorList>
            <person name="Liu L."/>
            <person name="Li L."/>
            <person name="Liang L."/>
            <person name="Zhang X."/>
            <person name="Wang T."/>
        </authorList>
    </citation>
    <scope>NUCLEOTIDE SEQUENCE [LARGE SCALE GENOMIC DNA]</scope>
    <source>
        <strain evidence="20 21">GL-C-18</strain>
    </source>
</reference>
<evidence type="ECO:0000256" key="2">
    <source>
        <dbReference type="ARBA" id="ARBA00005967"/>
    </source>
</evidence>
<keyword evidence="9 17" id="KW-0067">ATP-binding</keyword>
<evidence type="ECO:0000256" key="12">
    <source>
        <dbReference type="ARBA" id="ARBA00023136"/>
    </source>
</evidence>
<evidence type="ECO:0000256" key="16">
    <source>
        <dbReference type="PIRSR" id="PIRSR600829-2"/>
    </source>
</evidence>
<feature type="binding site" evidence="16">
    <location>
        <position position="101"/>
    </location>
    <ligand>
        <name>substrate</name>
    </ligand>
</feature>
<keyword evidence="4" id="KW-0444">Lipid biosynthesis</keyword>
<sequence>MHGVRTAKGPYLLLPEPEAAPNLTDVDSIDPAFSACCKNRPFGERLGFASAGLRVVLRRERSFRVQSVIGVCAIGSVCMLQPGLIWTAMVAPCTGLVLALEAINAALEYAIDRLHPEFAEQIRDAKDAAAGAVLIASGTAFLVGTMMLASLAI</sequence>
<evidence type="ECO:0000256" key="19">
    <source>
        <dbReference type="SAM" id="Phobius"/>
    </source>
</evidence>
<dbReference type="CDD" id="cd14263">
    <property type="entry name" value="DAGK_IM_like"/>
    <property type="match status" value="1"/>
</dbReference>
<evidence type="ECO:0000256" key="17">
    <source>
        <dbReference type="PIRSR" id="PIRSR600829-3"/>
    </source>
</evidence>
<dbReference type="GO" id="GO:0005886">
    <property type="term" value="C:plasma membrane"/>
    <property type="evidence" value="ECO:0007669"/>
    <property type="project" value="UniProtKB-SubCell"/>
</dbReference>
<evidence type="ECO:0000313" key="20">
    <source>
        <dbReference type="EMBL" id="PSJ36458.1"/>
    </source>
</evidence>
<dbReference type="GO" id="GO:0016301">
    <property type="term" value="F:kinase activity"/>
    <property type="evidence" value="ECO:0007669"/>
    <property type="project" value="UniProtKB-KW"/>
</dbReference>
<keyword evidence="11" id="KW-0443">Lipid metabolism</keyword>
<feature type="binding site" evidence="18">
    <location>
        <position position="108"/>
    </location>
    <ligand>
        <name>a divalent metal cation</name>
        <dbReference type="ChEBI" id="CHEBI:60240"/>
    </ligand>
</feature>
<evidence type="ECO:0000256" key="9">
    <source>
        <dbReference type="ARBA" id="ARBA00022840"/>
    </source>
</evidence>
<feature type="binding site" evidence="17">
    <location>
        <begin position="126"/>
        <end position="127"/>
    </location>
    <ligand>
        <name>ATP</name>
        <dbReference type="ChEBI" id="CHEBI:30616"/>
    </ligand>
</feature>
<keyword evidence="8 20" id="KW-0418">Kinase</keyword>
<feature type="transmembrane region" description="Helical" evidence="19">
    <location>
        <begin position="128"/>
        <end position="152"/>
    </location>
</feature>
<feature type="binding site" evidence="17">
    <location>
        <position position="108"/>
    </location>
    <ligand>
        <name>ATP</name>
        <dbReference type="ChEBI" id="CHEBI:30616"/>
    </ligand>
</feature>
<feature type="active site" description="Proton acceptor" evidence="15">
    <location>
        <position position="101"/>
    </location>
</feature>
<name>A0A2P7QEQ9_9SPHN</name>
<accession>A0A2P7QEQ9</accession>
<feature type="binding site" evidence="17">
    <location>
        <position position="60"/>
    </location>
    <ligand>
        <name>ATP</name>
        <dbReference type="ChEBI" id="CHEBI:30616"/>
    </ligand>
</feature>
<dbReference type="AlphaFoldDB" id="A0A2P7QEQ9"/>
<keyword evidence="14" id="KW-1208">Phospholipid metabolism</keyword>
<dbReference type="Proteomes" id="UP000241167">
    <property type="component" value="Unassembled WGS sequence"/>
</dbReference>
<keyword evidence="18" id="KW-0460">Magnesium</keyword>
<keyword evidence="10 19" id="KW-1133">Transmembrane helix</keyword>
<evidence type="ECO:0000256" key="7">
    <source>
        <dbReference type="ARBA" id="ARBA00022741"/>
    </source>
</evidence>
<dbReference type="InterPro" id="IPR036945">
    <property type="entry name" value="DAGK_sf"/>
</dbReference>
<evidence type="ECO:0000256" key="13">
    <source>
        <dbReference type="ARBA" id="ARBA00023209"/>
    </source>
</evidence>
<dbReference type="GO" id="GO:0008654">
    <property type="term" value="P:phospholipid biosynthetic process"/>
    <property type="evidence" value="ECO:0007669"/>
    <property type="project" value="UniProtKB-KW"/>
</dbReference>
<dbReference type="Pfam" id="PF01219">
    <property type="entry name" value="DAGK_prokar"/>
    <property type="match status" value="1"/>
</dbReference>
<dbReference type="PANTHER" id="PTHR34299:SF1">
    <property type="entry name" value="DIACYLGLYCEROL KINASE"/>
    <property type="match status" value="1"/>
</dbReference>
<keyword evidence="5" id="KW-0808">Transferase</keyword>
<evidence type="ECO:0000256" key="14">
    <source>
        <dbReference type="ARBA" id="ARBA00023264"/>
    </source>
</evidence>
<protein>
    <submittedName>
        <fullName evidence="20">Diacylglycerol kinase</fullName>
    </submittedName>
</protein>
<evidence type="ECO:0000256" key="3">
    <source>
        <dbReference type="ARBA" id="ARBA00022475"/>
    </source>
</evidence>
<evidence type="ECO:0000256" key="5">
    <source>
        <dbReference type="ARBA" id="ARBA00022679"/>
    </source>
</evidence>
<comment type="similarity">
    <text evidence="2">Belongs to the bacterial diacylglycerol kinase family.</text>
</comment>
<organism evidence="20 21">
    <name type="scientific">Allosphingosinicella deserti</name>
    <dbReference type="NCBI Taxonomy" id="2116704"/>
    <lineage>
        <taxon>Bacteria</taxon>
        <taxon>Pseudomonadati</taxon>
        <taxon>Pseudomonadota</taxon>
        <taxon>Alphaproteobacteria</taxon>
        <taxon>Sphingomonadales</taxon>
        <taxon>Sphingomonadaceae</taxon>
        <taxon>Allosphingosinicella</taxon>
    </lineage>
</organism>
<dbReference type="EMBL" id="PXYI01000013">
    <property type="protein sequence ID" value="PSJ36458.1"/>
    <property type="molecule type" value="Genomic_DNA"/>
</dbReference>
<dbReference type="GO" id="GO:0005524">
    <property type="term" value="F:ATP binding"/>
    <property type="evidence" value="ECO:0007669"/>
    <property type="project" value="UniProtKB-KW"/>
</dbReference>
<comment type="caution">
    <text evidence="20">The sequence shown here is derived from an EMBL/GenBank/DDBJ whole genome shotgun (WGS) entry which is preliminary data.</text>
</comment>
<feature type="transmembrane region" description="Helical" evidence="19">
    <location>
        <begin position="63"/>
        <end position="82"/>
    </location>
</feature>